<keyword evidence="5" id="KW-0677">Repeat</keyword>
<comment type="caution">
    <text evidence="13">The sequence shown here is derived from an EMBL/GenBank/DDBJ whole genome shotgun (WGS) entry which is preliminary data.</text>
</comment>
<keyword evidence="14" id="KW-1185">Reference proteome</keyword>
<dbReference type="PANTHER" id="PTHR48006:SF84">
    <property type="entry name" value="REPEAT TRANSMEMBRANE PROTEIN KINASE, PUTATIVE, EXPRESSED-RELATED"/>
    <property type="match status" value="1"/>
</dbReference>
<dbReference type="GO" id="GO:0016020">
    <property type="term" value="C:membrane"/>
    <property type="evidence" value="ECO:0007669"/>
    <property type="project" value="UniProtKB-SubCell"/>
</dbReference>
<keyword evidence="3 11" id="KW-0812">Transmembrane</keyword>
<feature type="compositionally biased region" description="Basic and acidic residues" evidence="10">
    <location>
        <begin position="507"/>
        <end position="519"/>
    </location>
</feature>
<dbReference type="InterPro" id="IPR001245">
    <property type="entry name" value="Ser-Thr/Tyr_kinase_cat_dom"/>
</dbReference>
<keyword evidence="9" id="KW-0325">Glycoprotein</keyword>
<dbReference type="InterPro" id="IPR000719">
    <property type="entry name" value="Prot_kinase_dom"/>
</dbReference>
<feature type="compositionally biased region" description="Basic and acidic residues" evidence="10">
    <location>
        <begin position="905"/>
        <end position="914"/>
    </location>
</feature>
<evidence type="ECO:0000256" key="8">
    <source>
        <dbReference type="ARBA" id="ARBA00023170"/>
    </source>
</evidence>
<protein>
    <recommendedName>
        <fullName evidence="12">Protein kinase domain-containing protein</fullName>
    </recommendedName>
</protein>
<dbReference type="PANTHER" id="PTHR48006">
    <property type="entry name" value="LEUCINE-RICH REPEAT-CONTAINING PROTEIN DDB_G0281931-RELATED"/>
    <property type="match status" value="1"/>
</dbReference>
<dbReference type="EMBL" id="JAYMYQ010000009">
    <property type="protein sequence ID" value="KAK7313726.1"/>
    <property type="molecule type" value="Genomic_DNA"/>
</dbReference>
<dbReference type="InterPro" id="IPR011009">
    <property type="entry name" value="Kinase-like_dom_sf"/>
</dbReference>
<dbReference type="GO" id="GO:0004672">
    <property type="term" value="F:protein kinase activity"/>
    <property type="evidence" value="ECO:0007669"/>
    <property type="project" value="InterPro"/>
</dbReference>
<dbReference type="FunFam" id="3.80.10.10:FF:000762">
    <property type="entry name" value="probable inactive leucine-rich repeat receptor-like protein kinase At3g03770"/>
    <property type="match status" value="1"/>
</dbReference>
<evidence type="ECO:0000256" key="6">
    <source>
        <dbReference type="ARBA" id="ARBA00022989"/>
    </source>
</evidence>
<feature type="region of interest" description="Disordered" evidence="10">
    <location>
        <begin position="506"/>
        <end position="528"/>
    </location>
</feature>
<evidence type="ECO:0000256" key="10">
    <source>
        <dbReference type="SAM" id="MobiDB-lite"/>
    </source>
</evidence>
<evidence type="ECO:0000256" key="3">
    <source>
        <dbReference type="ARBA" id="ARBA00022692"/>
    </source>
</evidence>
<dbReference type="FunFam" id="3.30.200.20:FF:000285">
    <property type="entry name" value="Putative inactive leucine-rich repeat receptor-like protein kinase"/>
    <property type="match status" value="1"/>
</dbReference>
<evidence type="ECO:0000313" key="14">
    <source>
        <dbReference type="Proteomes" id="UP001367508"/>
    </source>
</evidence>
<dbReference type="Gene3D" id="3.80.10.10">
    <property type="entry name" value="Ribonuclease Inhibitor"/>
    <property type="match status" value="3"/>
</dbReference>
<name>A0AAN9KBR1_CANGL</name>
<dbReference type="Proteomes" id="UP001367508">
    <property type="component" value="Unassembled WGS sequence"/>
</dbReference>
<evidence type="ECO:0000313" key="13">
    <source>
        <dbReference type="EMBL" id="KAK7313726.1"/>
    </source>
</evidence>
<organism evidence="13 14">
    <name type="scientific">Canavalia gladiata</name>
    <name type="common">Sword bean</name>
    <name type="synonym">Dolichos gladiatus</name>
    <dbReference type="NCBI Taxonomy" id="3824"/>
    <lineage>
        <taxon>Eukaryota</taxon>
        <taxon>Viridiplantae</taxon>
        <taxon>Streptophyta</taxon>
        <taxon>Embryophyta</taxon>
        <taxon>Tracheophyta</taxon>
        <taxon>Spermatophyta</taxon>
        <taxon>Magnoliopsida</taxon>
        <taxon>eudicotyledons</taxon>
        <taxon>Gunneridae</taxon>
        <taxon>Pentapetalae</taxon>
        <taxon>rosids</taxon>
        <taxon>fabids</taxon>
        <taxon>Fabales</taxon>
        <taxon>Fabaceae</taxon>
        <taxon>Papilionoideae</taxon>
        <taxon>50 kb inversion clade</taxon>
        <taxon>NPAAA clade</taxon>
        <taxon>indigoferoid/millettioid clade</taxon>
        <taxon>Phaseoleae</taxon>
        <taxon>Canavalia</taxon>
    </lineage>
</organism>
<dbReference type="GO" id="GO:0005524">
    <property type="term" value="F:ATP binding"/>
    <property type="evidence" value="ECO:0007669"/>
    <property type="project" value="InterPro"/>
</dbReference>
<evidence type="ECO:0000256" key="11">
    <source>
        <dbReference type="SAM" id="Phobius"/>
    </source>
</evidence>
<dbReference type="SUPFAM" id="SSF52047">
    <property type="entry name" value="RNI-like"/>
    <property type="match status" value="1"/>
</dbReference>
<dbReference type="Gene3D" id="1.10.510.10">
    <property type="entry name" value="Transferase(Phosphotransferase) domain 1"/>
    <property type="match status" value="1"/>
</dbReference>
<feature type="transmembrane region" description="Helical" evidence="11">
    <location>
        <begin position="469"/>
        <end position="492"/>
    </location>
</feature>
<evidence type="ECO:0000259" key="12">
    <source>
        <dbReference type="PROSITE" id="PS50011"/>
    </source>
</evidence>
<dbReference type="Gene3D" id="3.30.200.20">
    <property type="entry name" value="Phosphorylase Kinase, domain 1"/>
    <property type="match status" value="1"/>
</dbReference>
<dbReference type="PROSITE" id="PS51450">
    <property type="entry name" value="LRR"/>
    <property type="match status" value="1"/>
</dbReference>
<keyword evidence="2" id="KW-0433">Leucine-rich repeat</keyword>
<gene>
    <name evidence="13" type="ORF">VNO77_38921</name>
</gene>
<dbReference type="Pfam" id="PF07714">
    <property type="entry name" value="PK_Tyr_Ser-Thr"/>
    <property type="match status" value="1"/>
</dbReference>
<keyword evidence="4" id="KW-0732">Signal</keyword>
<accession>A0AAN9KBR1</accession>
<keyword evidence="8" id="KW-0675">Receptor</keyword>
<dbReference type="AlphaFoldDB" id="A0AAN9KBR1"/>
<evidence type="ECO:0000256" key="9">
    <source>
        <dbReference type="ARBA" id="ARBA00023180"/>
    </source>
</evidence>
<evidence type="ECO:0000256" key="1">
    <source>
        <dbReference type="ARBA" id="ARBA00004479"/>
    </source>
</evidence>
<evidence type="ECO:0000256" key="4">
    <source>
        <dbReference type="ARBA" id="ARBA00022729"/>
    </source>
</evidence>
<dbReference type="InterPro" id="IPR032675">
    <property type="entry name" value="LRR_dom_sf"/>
</dbReference>
<evidence type="ECO:0000256" key="5">
    <source>
        <dbReference type="ARBA" id="ARBA00022737"/>
    </source>
</evidence>
<proteinExistence type="predicted"/>
<dbReference type="SUPFAM" id="SSF56112">
    <property type="entry name" value="Protein kinase-like (PK-like)"/>
    <property type="match status" value="1"/>
</dbReference>
<keyword evidence="7 11" id="KW-0472">Membrane</keyword>
<dbReference type="InterPro" id="IPR001611">
    <property type="entry name" value="Leu-rich_rpt"/>
</dbReference>
<dbReference type="InterPro" id="IPR055414">
    <property type="entry name" value="LRR_R13L4/SHOC2-like"/>
</dbReference>
<evidence type="ECO:0000256" key="2">
    <source>
        <dbReference type="ARBA" id="ARBA00022614"/>
    </source>
</evidence>
<dbReference type="PROSITE" id="PS50011">
    <property type="entry name" value="PROTEIN_KINASE_DOM"/>
    <property type="match status" value="1"/>
</dbReference>
<comment type="subcellular location">
    <subcellularLocation>
        <location evidence="1">Membrane</location>
        <topology evidence="1">Single-pass type I membrane protein</topology>
    </subcellularLocation>
</comment>
<dbReference type="InterPro" id="IPR051824">
    <property type="entry name" value="LRR_Rcpt-Like_S/T_Kinase"/>
</dbReference>
<dbReference type="Pfam" id="PF23598">
    <property type="entry name" value="LRR_14"/>
    <property type="match status" value="1"/>
</dbReference>
<keyword evidence="6 11" id="KW-1133">Transmembrane helix</keyword>
<evidence type="ECO:0000256" key="7">
    <source>
        <dbReference type="ARBA" id="ARBA00023136"/>
    </source>
</evidence>
<dbReference type="FunFam" id="3.80.10.10:FF:001001">
    <property type="entry name" value="Probable inactive leucine-rich repeat receptor-like protein kinase At3g03770"/>
    <property type="match status" value="1"/>
</dbReference>
<reference evidence="13 14" key="1">
    <citation type="submission" date="2024-01" db="EMBL/GenBank/DDBJ databases">
        <title>The genomes of 5 underutilized Papilionoideae crops provide insights into root nodulation and disease resistanc.</title>
        <authorList>
            <person name="Jiang F."/>
        </authorList>
    </citation>
    <scope>NUCLEOTIDE SEQUENCE [LARGE SCALE GENOMIC DNA]</scope>
    <source>
        <strain evidence="13">LVBAO_FW01</strain>
        <tissue evidence="13">Leaves</tissue>
    </source>
</reference>
<feature type="domain" description="Protein kinase" evidence="12">
    <location>
        <begin position="624"/>
        <end position="897"/>
    </location>
</feature>
<feature type="region of interest" description="Disordered" evidence="10">
    <location>
        <begin position="904"/>
        <end position="923"/>
    </location>
</feature>
<dbReference type="FunFam" id="1.10.510.10:FF:000431">
    <property type="entry name" value="Putative inactive leucine-rich repeat receptor-like protein kinase"/>
    <property type="match status" value="1"/>
</dbReference>
<dbReference type="FunFam" id="3.80.10.10:FF:000383">
    <property type="entry name" value="Leucine-rich repeat receptor protein kinase EMS1"/>
    <property type="match status" value="1"/>
</dbReference>
<sequence>MQTREVWSHGRFCPFYSSAIKEKLKAIRLERWVTVELILWSTVKCFILKKKHLGAKSLISETFCVFIDPSESLYLYPLEEKEMAPKLVSHYHLLLLVLFLSIQLSEQLQFSQSQTLLKVQQLLGYPSALGSFSITSEFCNIEPTQYLTLVCYEDNLTQLHVVGNNEFTSLPQNFSSDTLFATLGSLSSLKVLSLVSLGLWGPLPESIAQLSSLEILNITSNYFNGAIPSQLSVLRNLQSVVLDDNNFHGVIPNWVGSLQGLAVLSMKNNWLSGSLPTSVNGLHTLRVLDLSNNQLSGELPHLHNLENLQVLHLENNTFGPHFPSLPTKLVSLVLRNNSFRLNIPSDLSSFYQLQRLDLSLNGFVGPFPSSLLSLPSINYLDISSNKFTGMLFSNMSCNDDLHFVNLSSNLLKGELPSCLEPKTRVVLYARNCLSNKNQDQNPSDFCSNEALAVRIIPHQQKHKRTTGKAVLVSTMGGVAGGVLIIGVVILVVSRVHKKQVVKIPSRSPEEKAISQVHKEDEDEDEDEVKTTTRSILEHIIKRVPDKHAVKTLTRSIKEHVMSRVNNKRVMRTSARSIIEHVSSVNTAKLLTDARYISETMKMGASLPAYRTFALDELKEATNNFDASCIISEGSHGQIYKGVLSDGMHIAIRSLKIRKRHSPQSYMHHAELISKIRHSHLVSALGHSFECNQDDSSVNTIYLIFEFVQNRSLRKCVSGSCGEKLSWTQRIAAAIGVVKGIQFLHTGIVPGLYSNNLKITDILLDNNHNVKISSYNLPLSAENKRMGSNGTSTGLKGNVRARIKDADKNDVYDIGVILLEIILGRPIMFHNEVGTLKDLLHVSIKTDDIARRSIVDPVVHKECSDESLMTMMEICVRCLSNEPSDRPSVEDILWNLQFAAQVQNSWRRDSNDQRDSPAPSSRET</sequence>